<protein>
    <recommendedName>
        <fullName evidence="24">Serine/threonine-protein kinase TAO2</fullName>
        <ecNumber evidence="6">2.7.11.1</ecNumber>
    </recommendedName>
</protein>
<dbReference type="GO" id="GO:0005524">
    <property type="term" value="F:ATP binding"/>
    <property type="evidence" value="ECO:0007669"/>
    <property type="project" value="UniProtKB-UniRule"/>
</dbReference>
<keyword evidence="19" id="KW-0206">Cytoskeleton</keyword>
<evidence type="ECO:0000256" key="6">
    <source>
        <dbReference type="ARBA" id="ARBA00012513"/>
    </source>
</evidence>
<comment type="caution">
    <text evidence="29">The sequence shown here is derived from an EMBL/GenBank/DDBJ whole genome shotgun (WGS) entry which is preliminary data.</text>
</comment>
<evidence type="ECO:0000256" key="17">
    <source>
        <dbReference type="ARBA" id="ARBA00023054"/>
    </source>
</evidence>
<dbReference type="SUPFAM" id="SSF56112">
    <property type="entry name" value="Protein kinase-like (PK-like)"/>
    <property type="match status" value="1"/>
</dbReference>
<feature type="region of interest" description="Disordered" evidence="27">
    <location>
        <begin position="476"/>
        <end position="510"/>
    </location>
</feature>
<evidence type="ECO:0000256" key="13">
    <source>
        <dbReference type="ARBA" id="ARBA00022777"/>
    </source>
</evidence>
<dbReference type="PANTHER" id="PTHR47167:SF4">
    <property type="entry name" value="SERINE_THREONINE-PROTEIN KINASE TAO"/>
    <property type="match status" value="1"/>
</dbReference>
<dbReference type="GO" id="GO:0030425">
    <property type="term" value="C:dendrite"/>
    <property type="evidence" value="ECO:0007669"/>
    <property type="project" value="UniProtKB-SubCell"/>
</dbReference>
<dbReference type="GO" id="GO:0048812">
    <property type="term" value="P:neuron projection morphogenesis"/>
    <property type="evidence" value="ECO:0007669"/>
    <property type="project" value="UniProtKB-ARBA"/>
</dbReference>
<dbReference type="PROSITE" id="PS00107">
    <property type="entry name" value="PROTEIN_KINASE_ATP"/>
    <property type="match status" value="1"/>
</dbReference>
<dbReference type="Gene3D" id="1.10.510.10">
    <property type="entry name" value="Transferase(Phosphotransferase) domain 1"/>
    <property type="match status" value="1"/>
</dbReference>
<dbReference type="Pfam" id="PF00069">
    <property type="entry name" value="Pkinase"/>
    <property type="match status" value="1"/>
</dbReference>
<feature type="compositionally biased region" description="Acidic residues" evidence="27">
    <location>
        <begin position="323"/>
        <end position="335"/>
    </location>
</feature>
<comment type="catalytic activity">
    <reaction evidence="22">
        <text>L-threonyl-[protein] + ATP = O-phospho-L-threonyl-[protein] + ADP + H(+)</text>
        <dbReference type="Rhea" id="RHEA:46608"/>
        <dbReference type="Rhea" id="RHEA-COMP:11060"/>
        <dbReference type="Rhea" id="RHEA-COMP:11605"/>
        <dbReference type="ChEBI" id="CHEBI:15378"/>
        <dbReference type="ChEBI" id="CHEBI:30013"/>
        <dbReference type="ChEBI" id="CHEBI:30616"/>
        <dbReference type="ChEBI" id="CHEBI:61977"/>
        <dbReference type="ChEBI" id="CHEBI:456216"/>
        <dbReference type="EC" id="2.7.11.1"/>
    </reaction>
</comment>
<evidence type="ECO:0000256" key="19">
    <source>
        <dbReference type="ARBA" id="ARBA00023212"/>
    </source>
</evidence>
<feature type="binding site" evidence="25">
    <location>
        <position position="58"/>
    </location>
    <ligand>
        <name>ATP</name>
        <dbReference type="ChEBI" id="CHEBI:30616"/>
    </ligand>
</feature>
<feature type="coiled-coil region" evidence="26">
    <location>
        <begin position="864"/>
        <end position="928"/>
    </location>
</feature>
<accession>A0A9Q1HEV7</accession>
<sequence length="1007" mass="116526">MPLPTRVSQIRDPDVASLFSEEDPEKLFSELQEIGHGSFGAVYFARNTKTGEGVAIKKMSYNGKASTEKWQDIIKEVKFLRQVKHKNCIQYKGCYLREHTAWLAMEYCIGSASDILEVQKKPLQEDEIAAICDDALQGLEYLHSNDRIHRDVKAGNILLEDNGTVKLADFGSASLVSPANSFVGTPYWMAPEVILAMDEGQYDGKVDIWSLGITCIEFAERKPPLFNMNAMSALYHIAQNNPPTLTTHTDWSEAFLSFVNACLAKDPIHRPSATDLLQHEFLTRDRSNNCIRDLIERTKKIAKDQDNQSIKRVKKMLISNQEEPSEDLQQDESNDDSVFRRNDTNSVESQHSNETMSNAGSINSLQGGAEGGSVVNGKGRDVRRPIQRPSLPSLRDRGVSPAPSLDSMLSISSIGSLSLGGISFGSPYNSYSSVSSAMRVNFRDRPNQVSLTSFVHRPSPLWWQLVHPQFSSETSSISSSITEPETPTSLHRAQNSRSDSNRENFRTIRPTSLVTREAKEHESVLKEQMTGYKRMRRQHQKQILQLEDQLSSEMEDLKRKLDKEYDVCVQTNAKDLEKLLQKHQWESEKKNKQDLVEEKRERKTQAQANDAEMKVFQSKQKKDYKHHRDQKKKEVESYNRRDQEEHLRNHKETLVQQQSRDEQALVKKQKEKVERELRKLKGRLLLDRHAKQQDQIREEIRKRRDAKEMEQYMALRHHDQIRAMELSHMEQIQALRTEQMEKQFSTELTNQEEYNRKSNNELAKKHALETKQHPKNLKAKEQSIKKQLRETLKVQEKQYKLLASQILSNASRDQSREQQKSILKRLKEEQHRKMAILAEEYRHRAQEMLQTQSLKLTESQERECTDLSENLKKEMELLNDYQAKTRLQLQSQHDREQAELQERIDLRRKKLEERIDQDTKQLIQMKETTIHNFLEKQKEEVAAFDEETARLGIKNLSIEEIRSQSYGNTSRPQSMVIVSSSDVDGSIMMSRFSRSESSTSAPNFSDI</sequence>
<dbReference type="EMBL" id="JAIZAY010000004">
    <property type="protein sequence ID" value="KAJ8043754.1"/>
    <property type="molecule type" value="Genomic_DNA"/>
</dbReference>
<dbReference type="GO" id="GO:0048667">
    <property type="term" value="P:cell morphogenesis involved in neuron differentiation"/>
    <property type="evidence" value="ECO:0007669"/>
    <property type="project" value="UniProtKB-ARBA"/>
</dbReference>
<feature type="compositionally biased region" description="Polar residues" evidence="27">
    <location>
        <begin position="344"/>
        <end position="366"/>
    </location>
</feature>
<evidence type="ECO:0000256" key="8">
    <source>
        <dbReference type="ARBA" id="ARBA00022527"/>
    </source>
</evidence>
<gene>
    <name evidence="29" type="ORF">HOLleu_10994</name>
</gene>
<evidence type="ECO:0000256" key="12">
    <source>
        <dbReference type="ARBA" id="ARBA00022741"/>
    </source>
</evidence>
<comment type="catalytic activity">
    <reaction evidence="23">
        <text>L-seryl-[protein] + ATP = O-phospho-L-seryl-[protein] + ADP + H(+)</text>
        <dbReference type="Rhea" id="RHEA:17989"/>
        <dbReference type="Rhea" id="RHEA-COMP:9863"/>
        <dbReference type="Rhea" id="RHEA-COMP:11604"/>
        <dbReference type="ChEBI" id="CHEBI:15378"/>
        <dbReference type="ChEBI" id="CHEBI:29999"/>
        <dbReference type="ChEBI" id="CHEBI:30616"/>
        <dbReference type="ChEBI" id="CHEBI:83421"/>
        <dbReference type="ChEBI" id="CHEBI:456216"/>
        <dbReference type="EC" id="2.7.11.1"/>
    </reaction>
</comment>
<feature type="compositionally biased region" description="Basic and acidic residues" evidence="27">
    <location>
        <begin position="631"/>
        <end position="665"/>
    </location>
</feature>
<dbReference type="InterPro" id="IPR051234">
    <property type="entry name" value="TAO_STE20_kinase"/>
</dbReference>
<keyword evidence="15" id="KW-0460">Magnesium</keyword>
<dbReference type="GO" id="GO:0030659">
    <property type="term" value="C:cytoplasmic vesicle membrane"/>
    <property type="evidence" value="ECO:0007669"/>
    <property type="project" value="UniProtKB-SubCell"/>
</dbReference>
<keyword evidence="20" id="KW-0966">Cell projection</keyword>
<dbReference type="PROSITE" id="PS50011">
    <property type="entry name" value="PROTEIN_KINASE_DOM"/>
    <property type="match status" value="1"/>
</dbReference>
<keyword evidence="7" id="KW-0963">Cytoplasm</keyword>
<evidence type="ECO:0000256" key="5">
    <source>
        <dbReference type="ARBA" id="ARBA00008874"/>
    </source>
</evidence>
<evidence type="ECO:0000256" key="10">
    <source>
        <dbReference type="ARBA" id="ARBA00022679"/>
    </source>
</evidence>
<evidence type="ECO:0000256" key="27">
    <source>
        <dbReference type="SAM" id="MobiDB-lite"/>
    </source>
</evidence>
<evidence type="ECO:0000256" key="18">
    <source>
        <dbReference type="ARBA" id="ARBA00023136"/>
    </source>
</evidence>
<dbReference type="OrthoDB" id="10016527at2759"/>
<dbReference type="Gene3D" id="3.30.200.20">
    <property type="entry name" value="Phosphorylase Kinase, domain 1"/>
    <property type="match status" value="1"/>
</dbReference>
<keyword evidence="14 25" id="KW-0067">ATP-binding</keyword>
<organism evidence="29 30">
    <name type="scientific">Holothuria leucospilota</name>
    <name type="common">Black long sea cucumber</name>
    <name type="synonym">Mertensiothuria leucospilota</name>
    <dbReference type="NCBI Taxonomy" id="206669"/>
    <lineage>
        <taxon>Eukaryota</taxon>
        <taxon>Metazoa</taxon>
        <taxon>Echinodermata</taxon>
        <taxon>Eleutherozoa</taxon>
        <taxon>Echinozoa</taxon>
        <taxon>Holothuroidea</taxon>
        <taxon>Aspidochirotacea</taxon>
        <taxon>Aspidochirotida</taxon>
        <taxon>Holothuriidae</taxon>
        <taxon>Holothuria</taxon>
    </lineage>
</organism>
<keyword evidence="17 26" id="KW-0175">Coiled coil</keyword>
<dbReference type="FunFam" id="3.30.200.20:FF:000029">
    <property type="entry name" value="Serine/threonine-protein kinase TAO2, putative"/>
    <property type="match status" value="1"/>
</dbReference>
<evidence type="ECO:0000256" key="20">
    <source>
        <dbReference type="ARBA" id="ARBA00023273"/>
    </source>
</evidence>
<keyword evidence="9" id="KW-0597">Phosphoprotein</keyword>
<keyword evidence="16" id="KW-1133">Transmembrane helix</keyword>
<dbReference type="InterPro" id="IPR017441">
    <property type="entry name" value="Protein_kinase_ATP_BS"/>
</dbReference>
<dbReference type="FunFam" id="1.10.510.10:FF:001615">
    <property type="entry name" value="Serine/threonine-protein kinase TAO2"/>
    <property type="match status" value="1"/>
</dbReference>
<keyword evidence="13 29" id="KW-0418">Kinase</keyword>
<dbReference type="EC" id="2.7.11.1" evidence="6"/>
<dbReference type="CDD" id="cd06607">
    <property type="entry name" value="STKc_TAO"/>
    <property type="match status" value="1"/>
</dbReference>
<evidence type="ECO:0000256" key="2">
    <source>
        <dbReference type="ARBA" id="ARBA00004245"/>
    </source>
</evidence>
<evidence type="ECO:0000256" key="23">
    <source>
        <dbReference type="ARBA" id="ARBA00048679"/>
    </source>
</evidence>
<keyword evidence="30" id="KW-1185">Reference proteome</keyword>
<dbReference type="GO" id="GO:0005856">
    <property type="term" value="C:cytoskeleton"/>
    <property type="evidence" value="ECO:0007669"/>
    <property type="project" value="UniProtKB-SubCell"/>
</dbReference>
<evidence type="ECO:0000256" key="22">
    <source>
        <dbReference type="ARBA" id="ARBA00047899"/>
    </source>
</evidence>
<feature type="coiled-coil region" evidence="26">
    <location>
        <begin position="778"/>
        <end position="805"/>
    </location>
</feature>
<keyword evidence="18" id="KW-0472">Membrane</keyword>
<evidence type="ECO:0000256" key="14">
    <source>
        <dbReference type="ARBA" id="ARBA00022840"/>
    </source>
</evidence>
<feature type="region of interest" description="Disordered" evidence="27">
    <location>
        <begin position="585"/>
        <end position="667"/>
    </location>
</feature>
<comment type="subcellular location">
    <subcellularLocation>
        <location evidence="3">Cell projection</location>
        <location evidence="3">Dendrite</location>
    </subcellularLocation>
    <subcellularLocation>
        <location evidence="2">Cytoplasm</location>
        <location evidence="2">Cytoskeleton</location>
    </subcellularLocation>
    <subcellularLocation>
        <location evidence="4">Cytoplasmic vesicle membrane</location>
        <topology evidence="4">Multi-pass membrane protein</topology>
    </subcellularLocation>
</comment>
<evidence type="ECO:0000256" key="3">
    <source>
        <dbReference type="ARBA" id="ARBA00004279"/>
    </source>
</evidence>
<evidence type="ECO:0000256" key="11">
    <source>
        <dbReference type="ARBA" id="ARBA00022692"/>
    </source>
</evidence>
<comment type="cofactor">
    <cofactor evidence="1">
        <name>Mg(2+)</name>
        <dbReference type="ChEBI" id="CHEBI:18420"/>
    </cofactor>
</comment>
<dbReference type="GO" id="GO:0004674">
    <property type="term" value="F:protein serine/threonine kinase activity"/>
    <property type="evidence" value="ECO:0007669"/>
    <property type="project" value="UniProtKB-KW"/>
</dbReference>
<dbReference type="InterPro" id="IPR011009">
    <property type="entry name" value="Kinase-like_dom_sf"/>
</dbReference>
<evidence type="ECO:0000256" key="24">
    <source>
        <dbReference type="ARBA" id="ARBA00072665"/>
    </source>
</evidence>
<evidence type="ECO:0000259" key="28">
    <source>
        <dbReference type="PROSITE" id="PS50011"/>
    </source>
</evidence>
<dbReference type="SMART" id="SM00220">
    <property type="entry name" value="S_TKc"/>
    <property type="match status" value="1"/>
</dbReference>
<evidence type="ECO:0000256" key="25">
    <source>
        <dbReference type="PROSITE-ProRule" id="PRU10141"/>
    </source>
</evidence>
<keyword evidence="11" id="KW-0812">Transmembrane</keyword>
<evidence type="ECO:0000256" key="7">
    <source>
        <dbReference type="ARBA" id="ARBA00022490"/>
    </source>
</evidence>
<dbReference type="Proteomes" id="UP001152320">
    <property type="component" value="Chromosome 4"/>
</dbReference>
<reference evidence="29" key="1">
    <citation type="submission" date="2021-10" db="EMBL/GenBank/DDBJ databases">
        <title>Tropical sea cucumber genome reveals ecological adaptation and Cuvierian tubules defense mechanism.</title>
        <authorList>
            <person name="Chen T."/>
        </authorList>
    </citation>
    <scope>NUCLEOTIDE SEQUENCE</scope>
    <source>
        <strain evidence="29">Nanhai2018</strain>
        <tissue evidence="29">Muscle</tissue>
    </source>
</reference>
<evidence type="ECO:0000256" key="9">
    <source>
        <dbReference type="ARBA" id="ARBA00022553"/>
    </source>
</evidence>
<evidence type="ECO:0000256" key="4">
    <source>
        <dbReference type="ARBA" id="ARBA00004439"/>
    </source>
</evidence>
<dbReference type="PANTHER" id="PTHR47167">
    <property type="entry name" value="SERINE/THREONINE-PROTEIN KINASE TAO1-LIKE PROTEIN"/>
    <property type="match status" value="1"/>
</dbReference>
<feature type="compositionally biased region" description="Basic and acidic residues" evidence="27">
    <location>
        <begin position="585"/>
        <end position="604"/>
    </location>
</feature>
<proteinExistence type="inferred from homology"/>
<keyword evidence="10" id="KW-0808">Transferase</keyword>
<evidence type="ECO:0000256" key="16">
    <source>
        <dbReference type="ARBA" id="ARBA00022989"/>
    </source>
</evidence>
<evidence type="ECO:0000256" key="21">
    <source>
        <dbReference type="ARBA" id="ARBA00023329"/>
    </source>
</evidence>
<evidence type="ECO:0000313" key="30">
    <source>
        <dbReference type="Proteomes" id="UP001152320"/>
    </source>
</evidence>
<keyword evidence="8" id="KW-0723">Serine/threonine-protein kinase</keyword>
<dbReference type="InterPro" id="IPR000719">
    <property type="entry name" value="Prot_kinase_dom"/>
</dbReference>
<dbReference type="AlphaFoldDB" id="A0A9Q1HEV7"/>
<name>A0A9Q1HEV7_HOLLE</name>
<evidence type="ECO:0000256" key="26">
    <source>
        <dbReference type="SAM" id="Coils"/>
    </source>
</evidence>
<keyword evidence="12 25" id="KW-0547">Nucleotide-binding</keyword>
<evidence type="ECO:0000313" key="29">
    <source>
        <dbReference type="EMBL" id="KAJ8043754.1"/>
    </source>
</evidence>
<feature type="compositionally biased region" description="Low complexity" evidence="27">
    <location>
        <begin position="476"/>
        <end position="489"/>
    </location>
</feature>
<evidence type="ECO:0000256" key="1">
    <source>
        <dbReference type="ARBA" id="ARBA00001946"/>
    </source>
</evidence>
<keyword evidence="21" id="KW-0968">Cytoplasmic vesicle</keyword>
<feature type="region of interest" description="Disordered" evidence="27">
    <location>
        <begin position="318"/>
        <end position="403"/>
    </location>
</feature>
<evidence type="ECO:0000256" key="15">
    <source>
        <dbReference type="ARBA" id="ARBA00022842"/>
    </source>
</evidence>
<comment type="similarity">
    <text evidence="5">Belongs to the protein kinase superfamily. STE Ser/Thr protein kinase family. STE20 subfamily.</text>
</comment>
<feature type="domain" description="Protein kinase" evidence="28">
    <location>
        <begin position="28"/>
        <end position="282"/>
    </location>
</feature>